<dbReference type="Proteomes" id="UP000789860">
    <property type="component" value="Unassembled WGS sequence"/>
</dbReference>
<evidence type="ECO:0000313" key="2">
    <source>
        <dbReference type="Proteomes" id="UP000789860"/>
    </source>
</evidence>
<protein>
    <submittedName>
        <fullName evidence="1">4917_t:CDS:1</fullName>
    </submittedName>
</protein>
<keyword evidence="2" id="KW-1185">Reference proteome</keyword>
<dbReference type="EMBL" id="CAJVPM010020767">
    <property type="protein sequence ID" value="CAG8636726.1"/>
    <property type="molecule type" value="Genomic_DNA"/>
</dbReference>
<organism evidence="1 2">
    <name type="scientific">Scutellospora calospora</name>
    <dbReference type="NCBI Taxonomy" id="85575"/>
    <lineage>
        <taxon>Eukaryota</taxon>
        <taxon>Fungi</taxon>
        <taxon>Fungi incertae sedis</taxon>
        <taxon>Mucoromycota</taxon>
        <taxon>Glomeromycotina</taxon>
        <taxon>Glomeromycetes</taxon>
        <taxon>Diversisporales</taxon>
        <taxon>Gigasporaceae</taxon>
        <taxon>Scutellospora</taxon>
    </lineage>
</organism>
<evidence type="ECO:0000313" key="1">
    <source>
        <dbReference type="EMBL" id="CAG8636726.1"/>
    </source>
</evidence>
<sequence>YHMRKTYLNSQINANIQELDHKEILLIVDYKMCINPQSVYETKPEFYEKYSFTLYSVLIYTKNEDNTIFNISTFNYWSNDI</sequence>
<accession>A0ACA9N5P5</accession>
<reference evidence="1" key="1">
    <citation type="submission" date="2021-06" db="EMBL/GenBank/DDBJ databases">
        <authorList>
            <person name="Kallberg Y."/>
            <person name="Tangrot J."/>
            <person name="Rosling A."/>
        </authorList>
    </citation>
    <scope>NUCLEOTIDE SEQUENCE</scope>
    <source>
        <strain evidence="1">AU212A</strain>
    </source>
</reference>
<gene>
    <name evidence="1" type="ORF">SCALOS_LOCUS8171</name>
</gene>
<proteinExistence type="predicted"/>
<feature type="non-terminal residue" evidence="1">
    <location>
        <position position="1"/>
    </location>
</feature>
<feature type="non-terminal residue" evidence="1">
    <location>
        <position position="81"/>
    </location>
</feature>
<comment type="caution">
    <text evidence="1">The sequence shown here is derived from an EMBL/GenBank/DDBJ whole genome shotgun (WGS) entry which is preliminary data.</text>
</comment>
<name>A0ACA9N5P5_9GLOM</name>